<feature type="compositionally biased region" description="Polar residues" evidence="1">
    <location>
        <begin position="519"/>
        <end position="532"/>
    </location>
</feature>
<feature type="compositionally biased region" description="Polar residues" evidence="1">
    <location>
        <begin position="940"/>
        <end position="967"/>
    </location>
</feature>
<reference evidence="3 4" key="1">
    <citation type="journal article" date="2011" name="Proc. Natl. Acad. Sci. U.S.A.">
        <title>Evolutionary erosion of yeast sex chromosomes by mating-type switching accidents.</title>
        <authorList>
            <person name="Gordon J.L."/>
            <person name="Armisen D."/>
            <person name="Proux-Wera E."/>
            <person name="Oheigeartaigh S.S."/>
            <person name="Byrne K.P."/>
            <person name="Wolfe K.H."/>
        </authorList>
    </citation>
    <scope>NUCLEOTIDE SEQUENCE [LARGE SCALE GENOMIC DNA]</scope>
    <source>
        <strain evidence="4">ATCC MYA-139 / BCRC 22969 / CBS 8797 / CCRC 22969 / KCTC 17520 / NBRC 10181 / NCYC 3082</strain>
    </source>
</reference>
<dbReference type="PANTHER" id="PTHR37784">
    <property type="entry name" value="PROTEIN MSN1"/>
    <property type="match status" value="1"/>
</dbReference>
<evidence type="ECO:0000313" key="3">
    <source>
        <dbReference type="EMBL" id="CCK67884.1"/>
    </source>
</evidence>
<proteinExistence type="predicted"/>
<dbReference type="InterPro" id="IPR038279">
    <property type="entry name" value="Ndc10_dom2_sf"/>
</dbReference>
<feature type="compositionally biased region" description="Polar residues" evidence="1">
    <location>
        <begin position="1"/>
        <end position="15"/>
    </location>
</feature>
<feature type="region of interest" description="Disordered" evidence="1">
    <location>
        <begin position="940"/>
        <end position="1087"/>
    </location>
</feature>
<dbReference type="OrthoDB" id="428577at2759"/>
<dbReference type="GO" id="GO:0000978">
    <property type="term" value="F:RNA polymerase II cis-regulatory region sequence-specific DNA binding"/>
    <property type="evidence" value="ECO:0007669"/>
    <property type="project" value="TreeGrafter"/>
</dbReference>
<feature type="compositionally biased region" description="Polar residues" evidence="1">
    <location>
        <begin position="974"/>
        <end position="983"/>
    </location>
</feature>
<dbReference type="GO" id="GO:0000981">
    <property type="term" value="F:DNA-binding transcription factor activity, RNA polymerase II-specific"/>
    <property type="evidence" value="ECO:0007669"/>
    <property type="project" value="TreeGrafter"/>
</dbReference>
<feature type="compositionally biased region" description="Polar residues" evidence="1">
    <location>
        <begin position="629"/>
        <end position="641"/>
    </location>
</feature>
<feature type="region of interest" description="Disordered" evidence="1">
    <location>
        <begin position="463"/>
        <end position="488"/>
    </location>
</feature>
<feature type="region of interest" description="Disordered" evidence="1">
    <location>
        <begin position="703"/>
        <end position="730"/>
    </location>
</feature>
<accession>J7S1Y0</accession>
<dbReference type="GO" id="GO:0060963">
    <property type="term" value="P:positive regulation of ribosomal protein gene transcription by RNA polymerase II"/>
    <property type="evidence" value="ECO:0007669"/>
    <property type="project" value="TreeGrafter"/>
</dbReference>
<dbReference type="HOGENOM" id="CLU_004933_0_0_1"/>
<protein>
    <recommendedName>
        <fullName evidence="2">Transcription activator GCR1-like domain-containing protein</fullName>
    </recommendedName>
</protein>
<feature type="compositionally biased region" description="Polar residues" evidence="1">
    <location>
        <begin position="1029"/>
        <end position="1048"/>
    </location>
</feature>
<feature type="region of interest" description="Disordered" evidence="1">
    <location>
        <begin position="1"/>
        <end position="26"/>
    </location>
</feature>
<organism evidence="3 4">
    <name type="scientific">Huiozyma naganishii (strain ATCC MYA-139 / BCRC 22969 / CBS 8797 / KCTC 17520 / NBRC 10181 / NCYC 3082 / Yp74L-3)</name>
    <name type="common">Yeast</name>
    <name type="synonym">Kazachstania naganishii</name>
    <dbReference type="NCBI Taxonomy" id="1071383"/>
    <lineage>
        <taxon>Eukaryota</taxon>
        <taxon>Fungi</taxon>
        <taxon>Dikarya</taxon>
        <taxon>Ascomycota</taxon>
        <taxon>Saccharomycotina</taxon>
        <taxon>Saccharomycetes</taxon>
        <taxon>Saccharomycetales</taxon>
        <taxon>Saccharomycetaceae</taxon>
        <taxon>Huiozyma</taxon>
    </lineage>
</organism>
<dbReference type="AlphaFoldDB" id="J7S1Y0"/>
<evidence type="ECO:0000313" key="4">
    <source>
        <dbReference type="Proteomes" id="UP000006310"/>
    </source>
</evidence>
<dbReference type="eggNOG" id="ENOG502QTWE">
    <property type="taxonomic scope" value="Eukaryota"/>
</dbReference>
<reference evidence="4" key="2">
    <citation type="submission" date="2012-08" db="EMBL/GenBank/DDBJ databases">
        <title>Genome sequence of Kazachstania naganishii.</title>
        <authorList>
            <person name="Gordon J.L."/>
            <person name="Armisen D."/>
            <person name="Proux-Wera E."/>
            <person name="OhEigeartaigh S.S."/>
            <person name="Byrne K.P."/>
            <person name="Wolfe K.H."/>
        </authorList>
    </citation>
    <scope>NUCLEOTIDE SEQUENCE [LARGE SCALE GENOMIC DNA]</scope>
    <source>
        <strain evidence="4">ATCC MYA-139 / BCRC 22969 / CBS 8797 / CCRC 22969 / KCTC 17520 / NBRC 10181 / NCYC 3082</strain>
    </source>
</reference>
<feature type="compositionally biased region" description="Polar residues" evidence="1">
    <location>
        <begin position="1004"/>
        <end position="1022"/>
    </location>
</feature>
<dbReference type="GeneID" id="34523519"/>
<name>J7S1Y0_HUIN7</name>
<dbReference type="OMA" id="TIWDLYT"/>
<feature type="region of interest" description="Disordered" evidence="1">
    <location>
        <begin position="506"/>
        <end position="677"/>
    </location>
</feature>
<dbReference type="InterPro" id="IPR052146">
    <property type="entry name" value="HOT1"/>
</dbReference>
<feature type="region of interest" description="Disordered" evidence="1">
    <location>
        <begin position="876"/>
        <end position="920"/>
    </location>
</feature>
<keyword evidence="4" id="KW-1185">Reference proteome</keyword>
<feature type="compositionally biased region" description="Polar residues" evidence="1">
    <location>
        <begin position="1070"/>
        <end position="1087"/>
    </location>
</feature>
<feature type="compositionally biased region" description="Polar residues" evidence="1">
    <location>
        <begin position="655"/>
        <end position="671"/>
    </location>
</feature>
<feature type="compositionally biased region" description="Polar residues" evidence="1">
    <location>
        <begin position="577"/>
        <end position="593"/>
    </location>
</feature>
<dbReference type="Pfam" id="PF12550">
    <property type="entry name" value="GCR1_C"/>
    <property type="match status" value="1"/>
</dbReference>
<dbReference type="KEGG" id="kng:KNAG_0A01950"/>
<dbReference type="EMBL" id="HE978314">
    <property type="protein sequence ID" value="CCK67884.1"/>
    <property type="molecule type" value="Genomic_DNA"/>
</dbReference>
<dbReference type="PANTHER" id="PTHR37784:SF1">
    <property type="entry name" value="GLYCOLYTIC GENES TRANSCRIPTIONAL ACTIVATOR GCR1"/>
    <property type="match status" value="1"/>
</dbReference>
<dbReference type="Gene3D" id="1.10.443.20">
    <property type="entry name" value="Centromere DNA-binding protein complex CBF3 subunit, domain 2"/>
    <property type="match status" value="1"/>
</dbReference>
<gene>
    <name evidence="3" type="primary">KNAG0A01950</name>
    <name evidence="3" type="ordered locus">KNAG_0A01950</name>
</gene>
<sequence>MYHSNQFSQSLQSDSNDTDPNDNASTNKLQSYLSQQEQQSQTSSSHTTANFYAITQYILQSYFKVEINSLSSLRLIDMIVDQTYPDSLTLRKLNDSNSYQTYQYFNTISRDPDISRCPIFALSVYFVIRWSHPNPSITINNCNSIKLLDANLITYDSDPLQYIQNHLNGNINSTERIQRSTVFEPSRDLIDLVFPWLPMFRQDMHLIDRTNYKLHSLCELFEFMGRIIVQDLRYLNQHALLLPNIVSFMSKFIPDLFQNSNFRGVNSAGASVNNNIDSTANVPEDTGAINPIFNQRAPDVPEGSDPYIQMFNETNDKLNEKVDTRFSELSQKMTTETIRLSQQVNQLKSDLNSLTSMCTQILQGQRQMFSGQLSNAANTPLPTNQYGNFASGSQNSPNNGVKLGGMSSLDRTSNNNTFTGDGITNLDALNSDENAARMNQRQTIAGMPPLDNFGAINTLGHQSQMRSFQQPRRPSIGSNSNRLSPQIKSNAQIQQELTKKRMLPLPASGSMSAHVGSPFSPTSPGNFTTAESPYTKRIRLENKPTPSQTALDMLLSRSVPSPKPPLPTTFRNERTAEQSQINSPTFLLNQPDASESDSESVSITSEPLMESAEQPGNVQHTGGDDSLHINEQSKQANSYPTSKEAHPPSERTLGSGDQQQRNNNTETSGEAQSAADVLSNQQPTLVTMGTKLPIVNSVTNTADSPLKVNKKKSSTGSGDRENKKSVMTPAKAGPNMNIKYKLSRENKTIWDLYAEWYIGINGHWSIKKLIEEYGYRRWKVSDDSHFFPTRRIIMDYIETECDRGIQLGRFTKIDQPREDIRKIIVSDVEKFRINNGLTLNSLSLYFRNLTKRNEEICIFKDFKTWGVKIMTDEEKTRYSKRKHLHTASGGSAKTQEDGESPETYFKDPLNLAMNPNNSNIPLKTLMTTSSFRDKVFRLQNTKPSPLAQTVPTGTDSGNSSASDSPQPTEEGPLQGSTRSQMNSPIKERTNNDDGMPAAGEAAPPQQSDPSALQNGAASNGTGASEGISDGTTNGDSNYITTHSSSGTPQVPPTTIADISLGAQLVPGNDSPFSPSSATAVSQDSARM</sequence>
<dbReference type="RefSeq" id="XP_022462130.1">
    <property type="nucleotide sequence ID" value="XM_022611471.1"/>
</dbReference>
<dbReference type="Proteomes" id="UP000006310">
    <property type="component" value="Chromosome 1"/>
</dbReference>
<dbReference type="STRING" id="1071383.J7S1Y0"/>
<dbReference type="InterPro" id="IPR022210">
    <property type="entry name" value="TF_GCR1-like"/>
</dbReference>
<feature type="domain" description="Transcription activator GCR1-like" evidence="2">
    <location>
        <begin position="740"/>
        <end position="806"/>
    </location>
</feature>
<evidence type="ECO:0000256" key="1">
    <source>
        <dbReference type="SAM" id="MobiDB-lite"/>
    </source>
</evidence>
<evidence type="ECO:0000259" key="2">
    <source>
        <dbReference type="Pfam" id="PF12550"/>
    </source>
</evidence>